<dbReference type="EC" id="3.5.2.3" evidence="2"/>
<comment type="caution">
    <text evidence="4">The sequence shown here is derived from an EMBL/GenBank/DDBJ whole genome shotgun (WGS) entry which is preliminary data.</text>
</comment>
<feature type="domain" description="Amidohydrolase-related" evidence="3">
    <location>
        <begin position="14"/>
        <end position="177"/>
    </location>
</feature>
<dbReference type="RefSeq" id="WP_379911529.1">
    <property type="nucleotide sequence ID" value="NZ_JBHSWE010000001.1"/>
</dbReference>
<accession>A0ABW2A6S0</accession>
<evidence type="ECO:0000259" key="3">
    <source>
        <dbReference type="Pfam" id="PF01979"/>
    </source>
</evidence>
<protein>
    <recommendedName>
        <fullName evidence="2">dihydroorotase</fullName>
        <ecNumber evidence="2">3.5.2.3</ecNumber>
    </recommendedName>
</protein>
<dbReference type="Pfam" id="PF01979">
    <property type="entry name" value="Amidohydro_1"/>
    <property type="match status" value="1"/>
</dbReference>
<evidence type="ECO:0000313" key="5">
    <source>
        <dbReference type="Proteomes" id="UP001596422"/>
    </source>
</evidence>
<name>A0ABW2A6S0_9GAMM</name>
<organism evidence="4 5">
    <name type="scientific">Marinobacterium aestuariivivens</name>
    <dbReference type="NCBI Taxonomy" id="1698799"/>
    <lineage>
        <taxon>Bacteria</taxon>
        <taxon>Pseudomonadati</taxon>
        <taxon>Pseudomonadota</taxon>
        <taxon>Gammaproteobacteria</taxon>
        <taxon>Oceanospirillales</taxon>
        <taxon>Oceanospirillaceae</taxon>
        <taxon>Marinobacterium</taxon>
    </lineage>
</organism>
<evidence type="ECO:0000256" key="1">
    <source>
        <dbReference type="ARBA" id="ARBA00004880"/>
    </source>
</evidence>
<proteinExistence type="predicted"/>
<reference evidence="5" key="1">
    <citation type="journal article" date="2019" name="Int. J. Syst. Evol. Microbiol.">
        <title>The Global Catalogue of Microorganisms (GCM) 10K type strain sequencing project: providing services to taxonomists for standard genome sequencing and annotation.</title>
        <authorList>
            <consortium name="The Broad Institute Genomics Platform"/>
            <consortium name="The Broad Institute Genome Sequencing Center for Infectious Disease"/>
            <person name="Wu L."/>
            <person name="Ma J."/>
        </authorList>
    </citation>
    <scope>NUCLEOTIDE SEQUENCE [LARGE SCALE GENOMIC DNA]</scope>
    <source>
        <strain evidence="5">NBRC 111756</strain>
    </source>
</reference>
<dbReference type="InterPro" id="IPR004721">
    <property type="entry name" value="DHOdimr"/>
</dbReference>
<sequence length="203" mass="22911">MTILNQLRIRRPDDWHLHVRDDAVMHQVLPESTRWFGRAIIMPNLKQPVVTTAQAIAYRGRIETAIPAGAIFKPLMTLYLTEQTDPADVREGFTRGHIVAAKLYPAGATTNSAAGVKQVDKIFPVLATMEEIGMPLLVHGEVVDPEIDIFDREAVFIDRVLSRVRERFPRLKVVLEHVTTRQGIEFVQSCDEFTAATITPITW</sequence>
<keyword evidence="5" id="KW-1185">Reference proteome</keyword>
<dbReference type="PANTHER" id="PTHR43137:SF1">
    <property type="entry name" value="DIHYDROOROTASE"/>
    <property type="match status" value="1"/>
</dbReference>
<dbReference type="PANTHER" id="PTHR43137">
    <property type="entry name" value="DIHYDROOROTASE"/>
    <property type="match status" value="1"/>
</dbReference>
<dbReference type="SUPFAM" id="SSF51556">
    <property type="entry name" value="Metallo-dependent hydrolases"/>
    <property type="match status" value="1"/>
</dbReference>
<dbReference type="InterPro" id="IPR032466">
    <property type="entry name" value="Metal_Hydrolase"/>
</dbReference>
<evidence type="ECO:0000313" key="4">
    <source>
        <dbReference type="EMBL" id="MFC6673138.1"/>
    </source>
</evidence>
<dbReference type="Proteomes" id="UP001596422">
    <property type="component" value="Unassembled WGS sequence"/>
</dbReference>
<gene>
    <name evidence="4" type="ORF">ACFQDL_25915</name>
</gene>
<comment type="pathway">
    <text evidence="1">Pyrimidine metabolism; UMP biosynthesis via de novo pathway; (S)-dihydroorotate from bicarbonate: step 3/3.</text>
</comment>
<dbReference type="InterPro" id="IPR006680">
    <property type="entry name" value="Amidohydro-rel"/>
</dbReference>
<dbReference type="EMBL" id="JBHSWE010000001">
    <property type="protein sequence ID" value="MFC6673138.1"/>
    <property type="molecule type" value="Genomic_DNA"/>
</dbReference>
<evidence type="ECO:0000256" key="2">
    <source>
        <dbReference type="ARBA" id="ARBA00012860"/>
    </source>
</evidence>
<dbReference type="Gene3D" id="3.20.20.140">
    <property type="entry name" value="Metal-dependent hydrolases"/>
    <property type="match status" value="1"/>
</dbReference>